<dbReference type="InParanoid" id="A0A251UNC2"/>
<reference evidence="2" key="2">
    <citation type="submission" date="2017-02" db="EMBL/GenBank/DDBJ databases">
        <title>Sunflower complete genome.</title>
        <authorList>
            <person name="Langlade N."/>
            <person name="Munos S."/>
        </authorList>
    </citation>
    <scope>NUCLEOTIDE SEQUENCE [LARGE SCALE GENOMIC DNA]</scope>
    <source>
        <tissue evidence="2">Leaves</tissue>
    </source>
</reference>
<organism evidence="2 3">
    <name type="scientific">Helianthus annuus</name>
    <name type="common">Common sunflower</name>
    <dbReference type="NCBI Taxonomy" id="4232"/>
    <lineage>
        <taxon>Eukaryota</taxon>
        <taxon>Viridiplantae</taxon>
        <taxon>Streptophyta</taxon>
        <taxon>Embryophyta</taxon>
        <taxon>Tracheophyta</taxon>
        <taxon>Spermatophyta</taxon>
        <taxon>Magnoliopsida</taxon>
        <taxon>eudicotyledons</taxon>
        <taxon>Gunneridae</taxon>
        <taxon>Pentapetalae</taxon>
        <taxon>asterids</taxon>
        <taxon>campanulids</taxon>
        <taxon>Asterales</taxon>
        <taxon>Asteraceae</taxon>
        <taxon>Asteroideae</taxon>
        <taxon>Heliantheae alliance</taxon>
        <taxon>Heliantheae</taxon>
        <taxon>Helianthus</taxon>
    </lineage>
</organism>
<reference evidence="1" key="3">
    <citation type="submission" date="2020-06" db="EMBL/GenBank/DDBJ databases">
        <title>Helianthus annuus Genome sequencing and assembly Release 2.</title>
        <authorList>
            <person name="Gouzy J."/>
            <person name="Langlade N."/>
            <person name="Munos S."/>
        </authorList>
    </citation>
    <scope>NUCLEOTIDE SEQUENCE</scope>
    <source>
        <tissue evidence="1">Leaves</tissue>
    </source>
</reference>
<evidence type="ECO:0000313" key="3">
    <source>
        <dbReference type="Proteomes" id="UP000215914"/>
    </source>
</evidence>
<evidence type="ECO:0000313" key="1">
    <source>
        <dbReference type="EMBL" id="KAF5804633.1"/>
    </source>
</evidence>
<evidence type="ECO:0000313" key="2">
    <source>
        <dbReference type="EMBL" id="OTG24356.1"/>
    </source>
</evidence>
<keyword evidence="3" id="KW-1185">Reference proteome</keyword>
<name>A0A251UNC2_HELAN</name>
<dbReference type="Gramene" id="mRNA:HanXRQr2_Chr05g0199361">
    <property type="protein sequence ID" value="mRNA:HanXRQr2_Chr05g0199361"/>
    <property type="gene ID" value="HanXRQr2_Chr05g0199361"/>
</dbReference>
<accession>A0A251UNC2</accession>
<protein>
    <submittedName>
        <fullName evidence="2">Uncharacterized protein</fullName>
    </submittedName>
</protein>
<dbReference type="Proteomes" id="UP000215914">
    <property type="component" value="Chromosome 5"/>
</dbReference>
<dbReference type="AlphaFoldDB" id="A0A251UNC2"/>
<dbReference type="EMBL" id="MNCJ02000320">
    <property type="protein sequence ID" value="KAF5804633.1"/>
    <property type="molecule type" value="Genomic_DNA"/>
</dbReference>
<dbReference type="EMBL" id="CM007894">
    <property type="protein sequence ID" value="OTG24356.1"/>
    <property type="molecule type" value="Genomic_DNA"/>
</dbReference>
<reference evidence="1 3" key="1">
    <citation type="journal article" date="2017" name="Nature">
        <title>The sunflower genome provides insights into oil metabolism, flowering and Asterid evolution.</title>
        <authorList>
            <person name="Badouin H."/>
            <person name="Gouzy J."/>
            <person name="Grassa C.J."/>
            <person name="Murat F."/>
            <person name="Staton S.E."/>
            <person name="Cottret L."/>
            <person name="Lelandais-Briere C."/>
            <person name="Owens G.L."/>
            <person name="Carrere S."/>
            <person name="Mayjonade B."/>
            <person name="Legrand L."/>
            <person name="Gill N."/>
            <person name="Kane N.C."/>
            <person name="Bowers J.E."/>
            <person name="Hubner S."/>
            <person name="Bellec A."/>
            <person name="Berard A."/>
            <person name="Berges H."/>
            <person name="Blanchet N."/>
            <person name="Boniface M.C."/>
            <person name="Brunel D."/>
            <person name="Catrice O."/>
            <person name="Chaidir N."/>
            <person name="Claudel C."/>
            <person name="Donnadieu C."/>
            <person name="Faraut T."/>
            <person name="Fievet G."/>
            <person name="Helmstetter N."/>
            <person name="King M."/>
            <person name="Knapp S.J."/>
            <person name="Lai Z."/>
            <person name="Le Paslier M.C."/>
            <person name="Lippi Y."/>
            <person name="Lorenzon L."/>
            <person name="Mandel J.R."/>
            <person name="Marage G."/>
            <person name="Marchand G."/>
            <person name="Marquand E."/>
            <person name="Bret-Mestries E."/>
            <person name="Morien E."/>
            <person name="Nambeesan S."/>
            <person name="Nguyen T."/>
            <person name="Pegot-Espagnet P."/>
            <person name="Pouilly N."/>
            <person name="Raftis F."/>
            <person name="Sallet E."/>
            <person name="Schiex T."/>
            <person name="Thomas J."/>
            <person name="Vandecasteele C."/>
            <person name="Vares D."/>
            <person name="Vear F."/>
            <person name="Vautrin S."/>
            <person name="Crespi M."/>
            <person name="Mangin B."/>
            <person name="Burke J.M."/>
            <person name="Salse J."/>
            <person name="Munos S."/>
            <person name="Vincourt P."/>
            <person name="Rieseberg L.H."/>
            <person name="Langlade N.B."/>
        </authorList>
    </citation>
    <scope>NUCLEOTIDE SEQUENCE [LARGE SCALE GENOMIC DNA]</scope>
    <source>
        <strain evidence="3">cv. SF193</strain>
        <tissue evidence="1">Leaves</tissue>
    </source>
</reference>
<gene>
    <name evidence="2" type="ORF">HannXRQ_Chr05g0135811</name>
    <name evidence="1" type="ORF">HanXRQr2_Chr05g0199361</name>
</gene>
<proteinExistence type="predicted"/>
<sequence>MTLYMNKHQSVHLREQENATYAHEFQASFLVFNFDFSHLTLGIHEYEFYKPTTTQVPVLLMIIHMKRFVL</sequence>